<evidence type="ECO:0000313" key="6">
    <source>
        <dbReference type="Proteomes" id="UP000177171"/>
    </source>
</evidence>
<comment type="caution">
    <text evidence="5">The sequence shown here is derived from an EMBL/GenBank/DDBJ whole genome shotgun (WGS) entry which is preliminary data.</text>
</comment>
<evidence type="ECO:0000256" key="2">
    <source>
        <dbReference type="ARBA" id="ARBA00022741"/>
    </source>
</evidence>
<evidence type="ECO:0000256" key="3">
    <source>
        <dbReference type="ARBA" id="ARBA00022840"/>
    </source>
</evidence>
<dbReference type="GO" id="GO:0005886">
    <property type="term" value="C:plasma membrane"/>
    <property type="evidence" value="ECO:0007669"/>
    <property type="project" value="TreeGrafter"/>
</dbReference>
<dbReference type="InterPro" id="IPR027417">
    <property type="entry name" value="P-loop_NTPase"/>
</dbReference>
<dbReference type="SUPFAM" id="SSF160246">
    <property type="entry name" value="EspE N-terminal domain-like"/>
    <property type="match status" value="1"/>
</dbReference>
<dbReference type="GO" id="GO:0016887">
    <property type="term" value="F:ATP hydrolysis activity"/>
    <property type="evidence" value="ECO:0007669"/>
    <property type="project" value="TreeGrafter"/>
</dbReference>
<dbReference type="PANTHER" id="PTHR30258:SF1">
    <property type="entry name" value="PROTEIN TRANSPORT PROTEIN HOFB HOMOLOG"/>
    <property type="match status" value="1"/>
</dbReference>
<dbReference type="InterPro" id="IPR001482">
    <property type="entry name" value="T2SS/T4SS_dom"/>
</dbReference>
<dbReference type="Gene3D" id="3.30.450.90">
    <property type="match status" value="1"/>
</dbReference>
<organism evidence="5 6">
    <name type="scientific">Candidatus Sungbacteria bacterium RIFCSPLOWO2_12_FULL_41_11</name>
    <dbReference type="NCBI Taxonomy" id="1802286"/>
    <lineage>
        <taxon>Bacteria</taxon>
        <taxon>Candidatus Sungiibacteriota</taxon>
    </lineage>
</organism>
<name>A0A1G2LS31_9BACT</name>
<dbReference type="InterPro" id="IPR003593">
    <property type="entry name" value="AAA+_ATPase"/>
</dbReference>
<dbReference type="Pfam" id="PF00437">
    <property type="entry name" value="T2SSE"/>
    <property type="match status" value="1"/>
</dbReference>
<dbReference type="PANTHER" id="PTHR30258">
    <property type="entry name" value="TYPE II SECRETION SYSTEM PROTEIN GSPE-RELATED"/>
    <property type="match status" value="1"/>
</dbReference>
<dbReference type="Proteomes" id="UP000177171">
    <property type="component" value="Unassembled WGS sequence"/>
</dbReference>
<dbReference type="EMBL" id="MHQY01000010">
    <property type="protein sequence ID" value="OHA14304.1"/>
    <property type="molecule type" value="Genomic_DNA"/>
</dbReference>
<dbReference type="InterPro" id="IPR037257">
    <property type="entry name" value="T2SS_E_N_sf"/>
</dbReference>
<dbReference type="CDD" id="cd01129">
    <property type="entry name" value="PulE-GspE-like"/>
    <property type="match status" value="1"/>
</dbReference>
<dbReference type="Pfam" id="PF05157">
    <property type="entry name" value="MshEN"/>
    <property type="match status" value="1"/>
</dbReference>
<dbReference type="PROSITE" id="PS00662">
    <property type="entry name" value="T2SP_E"/>
    <property type="match status" value="1"/>
</dbReference>
<evidence type="ECO:0000259" key="4">
    <source>
        <dbReference type="PROSITE" id="PS00662"/>
    </source>
</evidence>
<sequence length="575" mass="64145">MANIIDILSKRGVIAENQIFEVRKRAKDESKSTEDVLYSMGISETDVLSAKSESLGIPSTSLESLEIPFDVLECIPEESARYYKFVPIAKSGGFLTVGMLNPEDMRAQDALRFIVSRLGLSVQIFLIKSGDLERVLGQYKNVGGEVTKALSEFQEDMQETYGGKKGSVVAKQTEEAGKISEEAPVTKMMAVILRYGVEGGASDIHIEPTQDKVKIRFRVDGILYTGLFLPKNVQMALLTKIKVMTNMKIDESRVPQDGRFHARILDKEIDFRVSTFPTSFGEKVAIRILDPTAVTKSMADLGIEGRNLKILEENIKKPYGMILITGPTGSGKSTTLYAILKEMDSESLNVVSLEDPIEYYIPGVNQSQVRPEIKYDFATGLRNILRQDPDIIMVGEIRDKETAQLAVHAALTGHLVLSTLHTNNAIGVIPRLIDMGVDPFLIPSTLVLAIAQRLTRKLCPESRKEVKIEGKYKEIIEREIVSMPLIYQEEVKKMKKDSIYVPEISTVCPKGTRGRIGVFEVLEMTKELEKIILEGPSEDKIIKEARRQNMITMREDGILKALRGIIGVEELMEVT</sequence>
<dbReference type="GO" id="GO:0005524">
    <property type="term" value="F:ATP binding"/>
    <property type="evidence" value="ECO:0007669"/>
    <property type="project" value="UniProtKB-KW"/>
</dbReference>
<dbReference type="Gene3D" id="3.30.300.160">
    <property type="entry name" value="Type II secretion system, protein E, N-terminal domain"/>
    <property type="match status" value="1"/>
</dbReference>
<gene>
    <name evidence="5" type="ORF">A3G49_03625</name>
</gene>
<keyword evidence="2" id="KW-0547">Nucleotide-binding</keyword>
<evidence type="ECO:0000313" key="5">
    <source>
        <dbReference type="EMBL" id="OHA14304.1"/>
    </source>
</evidence>
<keyword evidence="3" id="KW-0067">ATP-binding</keyword>
<dbReference type="AlphaFoldDB" id="A0A1G2LS31"/>
<proteinExistence type="inferred from homology"/>
<dbReference type="SUPFAM" id="SSF52540">
    <property type="entry name" value="P-loop containing nucleoside triphosphate hydrolases"/>
    <property type="match status" value="1"/>
</dbReference>
<protein>
    <recommendedName>
        <fullName evidence="4">Bacterial type II secretion system protein E domain-containing protein</fullName>
    </recommendedName>
</protein>
<reference evidence="5 6" key="1">
    <citation type="journal article" date="2016" name="Nat. Commun.">
        <title>Thousands of microbial genomes shed light on interconnected biogeochemical processes in an aquifer system.</title>
        <authorList>
            <person name="Anantharaman K."/>
            <person name="Brown C.T."/>
            <person name="Hug L.A."/>
            <person name="Sharon I."/>
            <person name="Castelle C.J."/>
            <person name="Probst A.J."/>
            <person name="Thomas B.C."/>
            <person name="Singh A."/>
            <person name="Wilkins M.J."/>
            <person name="Karaoz U."/>
            <person name="Brodie E.L."/>
            <person name="Williams K.H."/>
            <person name="Hubbard S.S."/>
            <person name="Banfield J.F."/>
        </authorList>
    </citation>
    <scope>NUCLEOTIDE SEQUENCE [LARGE SCALE GENOMIC DNA]</scope>
</reference>
<accession>A0A1G2LS31</accession>
<evidence type="ECO:0000256" key="1">
    <source>
        <dbReference type="ARBA" id="ARBA00006611"/>
    </source>
</evidence>
<dbReference type="Gene3D" id="3.40.50.300">
    <property type="entry name" value="P-loop containing nucleotide triphosphate hydrolases"/>
    <property type="match status" value="1"/>
</dbReference>
<dbReference type="SMART" id="SM00382">
    <property type="entry name" value="AAA"/>
    <property type="match status" value="1"/>
</dbReference>
<comment type="similarity">
    <text evidence="1">Belongs to the GSP E family.</text>
</comment>
<feature type="domain" description="Bacterial type II secretion system protein E" evidence="4">
    <location>
        <begin position="385"/>
        <end position="399"/>
    </location>
</feature>
<dbReference type="InterPro" id="IPR007831">
    <property type="entry name" value="T2SS_GspE_N"/>
</dbReference>